<evidence type="ECO:0000256" key="2">
    <source>
        <dbReference type="SAM" id="MobiDB-lite"/>
    </source>
</evidence>
<dbReference type="Pfam" id="PF00498">
    <property type="entry name" value="FHA"/>
    <property type="match status" value="1"/>
</dbReference>
<dbReference type="InterPro" id="IPR000253">
    <property type="entry name" value="FHA_dom"/>
</dbReference>
<feature type="compositionally biased region" description="Basic and acidic residues" evidence="2">
    <location>
        <begin position="449"/>
        <end position="458"/>
    </location>
</feature>
<dbReference type="Proteomes" id="UP000198406">
    <property type="component" value="Unassembled WGS sequence"/>
</dbReference>
<dbReference type="Gene3D" id="2.60.200.20">
    <property type="match status" value="1"/>
</dbReference>
<dbReference type="InterPro" id="IPR050923">
    <property type="entry name" value="Cell_Proc_Reg/RNA_Proc"/>
</dbReference>
<protein>
    <recommendedName>
        <fullName evidence="3">FHA domain-containing protein</fullName>
    </recommendedName>
</protein>
<evidence type="ECO:0000313" key="4">
    <source>
        <dbReference type="EMBL" id="GAX15521.1"/>
    </source>
</evidence>
<gene>
    <name evidence="4" type="ORF">FisN_6Hh138</name>
</gene>
<dbReference type="AlphaFoldDB" id="A0A1Z5JP27"/>
<comment type="caution">
    <text evidence="4">The sequence shown here is derived from an EMBL/GenBank/DDBJ whole genome shotgun (WGS) entry which is preliminary data.</text>
</comment>
<feature type="coiled-coil region" evidence="1">
    <location>
        <begin position="301"/>
        <end position="365"/>
    </location>
</feature>
<name>A0A1Z5JP27_FISSO</name>
<dbReference type="PANTHER" id="PTHR23308">
    <property type="entry name" value="NUCLEAR INHIBITOR OF PROTEIN PHOSPHATASE-1"/>
    <property type="match status" value="1"/>
</dbReference>
<evidence type="ECO:0000259" key="3">
    <source>
        <dbReference type="PROSITE" id="PS50006"/>
    </source>
</evidence>
<feature type="domain" description="FHA" evidence="3">
    <location>
        <begin position="39"/>
        <end position="90"/>
    </location>
</feature>
<feature type="coiled-coil region" evidence="1">
    <location>
        <begin position="184"/>
        <end position="244"/>
    </location>
</feature>
<feature type="region of interest" description="Disordered" evidence="2">
    <location>
        <begin position="397"/>
        <end position="511"/>
    </location>
</feature>
<dbReference type="EMBL" id="BDSP01000093">
    <property type="protein sequence ID" value="GAX15521.1"/>
    <property type="molecule type" value="Genomic_DNA"/>
</dbReference>
<feature type="compositionally biased region" description="Basic and acidic residues" evidence="2">
    <location>
        <begin position="487"/>
        <end position="511"/>
    </location>
</feature>
<organism evidence="4 5">
    <name type="scientific">Fistulifera solaris</name>
    <name type="common">Oleaginous diatom</name>
    <dbReference type="NCBI Taxonomy" id="1519565"/>
    <lineage>
        <taxon>Eukaryota</taxon>
        <taxon>Sar</taxon>
        <taxon>Stramenopiles</taxon>
        <taxon>Ochrophyta</taxon>
        <taxon>Bacillariophyta</taxon>
        <taxon>Bacillariophyceae</taxon>
        <taxon>Bacillariophycidae</taxon>
        <taxon>Naviculales</taxon>
        <taxon>Naviculaceae</taxon>
        <taxon>Fistulifera</taxon>
    </lineage>
</organism>
<proteinExistence type="predicted"/>
<reference evidence="4 5" key="1">
    <citation type="journal article" date="2015" name="Plant Cell">
        <title>Oil accumulation by the oleaginous diatom Fistulifera solaris as revealed by the genome and transcriptome.</title>
        <authorList>
            <person name="Tanaka T."/>
            <person name="Maeda Y."/>
            <person name="Veluchamy A."/>
            <person name="Tanaka M."/>
            <person name="Abida H."/>
            <person name="Marechal E."/>
            <person name="Bowler C."/>
            <person name="Muto M."/>
            <person name="Sunaga Y."/>
            <person name="Tanaka M."/>
            <person name="Yoshino T."/>
            <person name="Taniguchi T."/>
            <person name="Fukuda Y."/>
            <person name="Nemoto M."/>
            <person name="Matsumoto M."/>
            <person name="Wong P.S."/>
            <person name="Aburatani S."/>
            <person name="Fujibuchi W."/>
        </authorList>
    </citation>
    <scope>NUCLEOTIDE SEQUENCE [LARGE SCALE GENOMIC DNA]</scope>
    <source>
        <strain evidence="4 5">JPCC DA0580</strain>
    </source>
</reference>
<dbReference type="InParanoid" id="A0A1Z5JP27"/>
<dbReference type="OrthoDB" id="444265at2759"/>
<keyword evidence="1" id="KW-0175">Coiled coil</keyword>
<evidence type="ECO:0000256" key="1">
    <source>
        <dbReference type="SAM" id="Coils"/>
    </source>
</evidence>
<evidence type="ECO:0000313" key="5">
    <source>
        <dbReference type="Proteomes" id="UP000198406"/>
    </source>
</evidence>
<feature type="compositionally biased region" description="Polar residues" evidence="2">
    <location>
        <begin position="400"/>
        <end position="410"/>
    </location>
</feature>
<dbReference type="InterPro" id="IPR008984">
    <property type="entry name" value="SMAD_FHA_dom_sf"/>
</dbReference>
<sequence length="511" mass="57850">MPHPQAPPWAVTPTDETWSLTEIKQGVTIAQHALRRPCTFVGRAEDWVQIPVAHESCSRLHARLAFDFSGTLWLRDLGSTHGTFCNKRKLPPEACGSEESNRTTPGARGIVVSPGDVLQFGASTRLYCVEGPADHVMKRKLNLATRVPNAMGVRDEAEPTVRGRQHSEEDEEIPEIFRHGYEQIQALRMKLANIQHESDRIQQKGYDGLTAGQEQQLQRNSQRITELQEKIDEKQNELDQNIATYHNNTRIGTYKKMNAEILEEDEVDDRTKQVADENTLNPEGETEDSLRIKWNAIQSELMRVTESIDQIETNLEKLQQRTESLNDEDELFFVRNDIQMNVEQKERLVMKQKELNERLGELERLLKIVNPCVQLYRMNGIDKGSLAETDIARVEERNESITSSPPTEMITSMPPPSLAVPRVEPSMPPPPQSTRPTMPPPPFAAHVEPSVDRPDKRQRVIKGPAMPPPSVVPPINSAKPVVISETDVWRPPRDQDGSGRSKLNDKFGGRY</sequence>
<dbReference type="SUPFAM" id="SSF49879">
    <property type="entry name" value="SMAD/FHA domain"/>
    <property type="match status" value="1"/>
</dbReference>
<dbReference type="SMART" id="SM00240">
    <property type="entry name" value="FHA"/>
    <property type="match status" value="1"/>
</dbReference>
<keyword evidence="5" id="KW-1185">Reference proteome</keyword>
<accession>A0A1Z5JP27</accession>
<dbReference type="PROSITE" id="PS50006">
    <property type="entry name" value="FHA_DOMAIN"/>
    <property type="match status" value="1"/>
</dbReference>
<feature type="compositionally biased region" description="Pro residues" evidence="2">
    <location>
        <begin position="426"/>
        <end position="443"/>
    </location>
</feature>